<dbReference type="InParanoid" id="A0A6J2WPQ2"/>
<evidence type="ECO:0000256" key="4">
    <source>
        <dbReference type="ARBA" id="ARBA00022737"/>
    </source>
</evidence>
<proteinExistence type="predicted"/>
<dbReference type="Pfam" id="PF14484">
    <property type="entry name" value="FISNA"/>
    <property type="match status" value="1"/>
</dbReference>
<dbReference type="Gene3D" id="3.80.10.10">
    <property type="entry name" value="Ribonuclease Inhibitor"/>
    <property type="match status" value="1"/>
</dbReference>
<comment type="subcellular location">
    <subcellularLocation>
        <location evidence="1">Cytoplasm</location>
    </subcellularLocation>
</comment>
<evidence type="ECO:0000256" key="5">
    <source>
        <dbReference type="ARBA" id="ARBA00022741"/>
    </source>
</evidence>
<keyword evidence="3" id="KW-0433">Leucine-rich repeat</keyword>
<dbReference type="InterPro" id="IPR032675">
    <property type="entry name" value="LRR_dom_sf"/>
</dbReference>
<keyword evidence="2" id="KW-0963">Cytoplasm</keyword>
<gene>
    <name evidence="9" type="primary">LOC115826588</name>
</gene>
<evidence type="ECO:0000259" key="7">
    <source>
        <dbReference type="PROSITE" id="PS50837"/>
    </source>
</evidence>
<dbReference type="SUPFAM" id="SSF52047">
    <property type="entry name" value="RNI-like"/>
    <property type="match status" value="1"/>
</dbReference>
<dbReference type="PROSITE" id="PS50837">
    <property type="entry name" value="NACHT"/>
    <property type="match status" value="1"/>
</dbReference>
<keyword evidence="8" id="KW-1185">Reference proteome</keyword>
<dbReference type="SUPFAM" id="SSF52540">
    <property type="entry name" value="P-loop containing nucleoside triphosphate hydrolases"/>
    <property type="match status" value="1"/>
</dbReference>
<dbReference type="InterPro" id="IPR051261">
    <property type="entry name" value="NLR"/>
</dbReference>
<dbReference type="Pfam" id="PF13516">
    <property type="entry name" value="LRR_6"/>
    <property type="match status" value="2"/>
</dbReference>
<evidence type="ECO:0000256" key="1">
    <source>
        <dbReference type="ARBA" id="ARBA00004496"/>
    </source>
</evidence>
<evidence type="ECO:0000313" key="9">
    <source>
        <dbReference type="RefSeq" id="XP_030646328.1"/>
    </source>
</evidence>
<dbReference type="InterPro" id="IPR041075">
    <property type="entry name" value="NOD1/2_WH"/>
</dbReference>
<dbReference type="InterPro" id="IPR001611">
    <property type="entry name" value="Leu-rich_rpt"/>
</dbReference>
<dbReference type="GO" id="GO:0005737">
    <property type="term" value="C:cytoplasm"/>
    <property type="evidence" value="ECO:0007669"/>
    <property type="project" value="UniProtKB-SubCell"/>
</dbReference>
<evidence type="ECO:0000256" key="6">
    <source>
        <dbReference type="ARBA" id="ARBA00022840"/>
    </source>
</evidence>
<dbReference type="GO" id="GO:0005524">
    <property type="term" value="F:ATP binding"/>
    <property type="evidence" value="ECO:0007669"/>
    <property type="project" value="UniProtKB-KW"/>
</dbReference>
<dbReference type="Gene3D" id="3.40.50.300">
    <property type="entry name" value="P-loop containing nucleotide triphosphate hydrolases"/>
    <property type="match status" value="1"/>
</dbReference>
<keyword evidence="6" id="KW-0067">ATP-binding</keyword>
<dbReference type="InterPro" id="IPR027417">
    <property type="entry name" value="P-loop_NTPase"/>
</dbReference>
<accession>A0A6J2WPQ2</accession>
<feature type="domain" description="NACHT" evidence="7">
    <location>
        <begin position="89"/>
        <end position="223"/>
    </location>
</feature>
<organism evidence="8 9">
    <name type="scientific">Chanos chanos</name>
    <name type="common">Milkfish</name>
    <name type="synonym">Mugil chanos</name>
    <dbReference type="NCBI Taxonomy" id="29144"/>
    <lineage>
        <taxon>Eukaryota</taxon>
        <taxon>Metazoa</taxon>
        <taxon>Chordata</taxon>
        <taxon>Craniata</taxon>
        <taxon>Vertebrata</taxon>
        <taxon>Euteleostomi</taxon>
        <taxon>Actinopterygii</taxon>
        <taxon>Neopterygii</taxon>
        <taxon>Teleostei</taxon>
        <taxon>Ostariophysi</taxon>
        <taxon>Gonorynchiformes</taxon>
        <taxon>Chanidae</taxon>
        <taxon>Chanos</taxon>
    </lineage>
</organism>
<dbReference type="InterPro" id="IPR029495">
    <property type="entry name" value="NACHT-assoc"/>
</dbReference>
<dbReference type="AlphaFoldDB" id="A0A6J2WPQ2"/>
<name>A0A6J2WPQ2_CHACN</name>
<dbReference type="SMART" id="SM01288">
    <property type="entry name" value="FISNA"/>
    <property type="match status" value="1"/>
</dbReference>
<evidence type="ECO:0000313" key="8">
    <source>
        <dbReference type="Proteomes" id="UP000504632"/>
    </source>
</evidence>
<dbReference type="Pfam" id="PF17779">
    <property type="entry name" value="WHD_NOD2"/>
    <property type="match status" value="1"/>
</dbReference>
<dbReference type="Proteomes" id="UP000504632">
    <property type="component" value="Chromosome 13"/>
</dbReference>
<dbReference type="InterPro" id="IPR007111">
    <property type="entry name" value="NACHT_NTPase"/>
</dbReference>
<keyword evidence="4" id="KW-0677">Repeat</keyword>
<evidence type="ECO:0000256" key="3">
    <source>
        <dbReference type="ARBA" id="ARBA00022614"/>
    </source>
</evidence>
<dbReference type="Pfam" id="PF05729">
    <property type="entry name" value="NACHT"/>
    <property type="match status" value="1"/>
</dbReference>
<dbReference type="PANTHER" id="PTHR24106">
    <property type="entry name" value="NACHT, LRR AND CARD DOMAINS-CONTAINING"/>
    <property type="match status" value="1"/>
</dbReference>
<feature type="non-terminal residue" evidence="9">
    <location>
        <position position="1"/>
    </location>
</feature>
<sequence length="782" mass="88636">LQVKIRRFKFYLKTHFQHLFEGIAKQGNPTLLREIYTELFITEGGREEINNEHEVRQIETASHRPAPPETPIQCNDILKPLPGQDKPIRTVLTQGVAGIGKTVSVQKFILDWAEGKANHDIHFIFPLPFWELNLMKEKKLSLMDLLERFFLEIEELKDTDYEKHKIMFIFDGLDECRLPLDFHNNEILCNITEPTSVDVLLTNLIKGNLLPSALLWITSRPAAASQIPSECVDQVTEVRGFNDPQKEEYFRKRISDQNLANRIISHIKSSRSLHIMCHIPVFCWISATVLETMLGGAENGEIPKTLTQMYTHFLIIQINIKKNKYEEGIETDNEIIFKLGKLAFQQIEKRNLIFYEEDLRKCDINVTEAAVYSGVCTQIFREEFGLYQGKVYSFVHLSIQEFLAALFVILCFSDRDDAEQQKYTELSSVFSMETMSDLLKSAVDKALQSENGHLDLFLRFLLGLSLESNQSLIEGPLTTRRFSSQSKEETVKYIKEKIRENPSPEKSINLFHCLNEINDHSLVGEVQTYLARSGVLCLNGAVLSPTQWSALVFVLLTSEEKLDEFKLTKYEQSESCLLRLLPVVIASRKAELSGCDLTERSCAALASVLSSVYSSLTELHLNNNDLQDSGVKLLSVGLKNPHCKLGVLRMRRCRLTKESCETLASVLRSNSSALRELDLSCNDLQDSGVKLLSAGLGNPHCKLEILSLWNCSITEDGCAALASALGSNPSHLRELNLYVNKPEYPVSLFFTALLYENKLGDSGVNLLSTLLEDPHYKLEKLK</sequence>
<reference evidence="9" key="1">
    <citation type="submission" date="2025-08" db="UniProtKB">
        <authorList>
            <consortium name="RefSeq"/>
        </authorList>
    </citation>
    <scope>IDENTIFICATION</scope>
</reference>
<dbReference type="RefSeq" id="XP_030646328.1">
    <property type="nucleotide sequence ID" value="XM_030790468.1"/>
</dbReference>
<dbReference type="SMART" id="SM00368">
    <property type="entry name" value="LRR_RI"/>
    <property type="match status" value="6"/>
</dbReference>
<dbReference type="OrthoDB" id="120976at2759"/>
<dbReference type="Pfam" id="PF17776">
    <property type="entry name" value="NLRC4_HD2"/>
    <property type="match status" value="1"/>
</dbReference>
<dbReference type="GeneID" id="115826588"/>
<dbReference type="FunFam" id="3.40.50.300:FF:001524">
    <property type="entry name" value="Si:dkey-126g1.7"/>
    <property type="match status" value="1"/>
</dbReference>
<evidence type="ECO:0000256" key="2">
    <source>
        <dbReference type="ARBA" id="ARBA00022490"/>
    </source>
</evidence>
<dbReference type="InterPro" id="IPR041267">
    <property type="entry name" value="NLRP_HD2"/>
</dbReference>
<protein>
    <submittedName>
        <fullName evidence="9">NACHT, LRR and PYD domains-containing protein 3-like</fullName>
    </submittedName>
</protein>
<keyword evidence="5" id="KW-0547">Nucleotide-binding</keyword>